<sequence>MSELNQARRSLARGGIIGFVGAATSAILGFAFTIILSRMLGTGGAGVVTQATGVFAIVMALAKVGLDSTAIYLFPRLSLDAPQEIRATLSFMASMTLGVSTVCVLILEAAAPMIWNADVAAATRAVLWFVPIGALTLVASAALRALGNMREYVLVQNLLLPGLRPLLVALAAALTGSLAFVSIAWALPFVVVLVAAWWLLLRHMPSAADSAGWWPTSQRRRQVVVFALPRTLTAGLEQALQWLDVLLVGMLAGDAASGIYGGAIRFIQAGMVVDTALRVVVSPRFSKLLHQGRTAELREMYATASIWLVLFAAPIYALMAIFAPALMRILGDGFAPGANVLVVLCIGSIVTFMAGNIHSLLIMSGRSGWAAVNKVVVLTLNVVGNIIFIPRGGMVAAAIVWAVCMVLDAAMATVQVSRFIGVTPKLSEVVKPVVVVVVSAVIPGGCIAWWLGRDSFVAIVAGTVLSIVTFACVCGFLRRRLHLAGLGSLARR</sequence>
<dbReference type="RefSeq" id="WP_050694395.1">
    <property type="nucleotide sequence ID" value="NZ_CP012072.1"/>
</dbReference>
<feature type="transmembrane region" description="Helical" evidence="6">
    <location>
        <begin position="456"/>
        <end position="477"/>
    </location>
</feature>
<dbReference type="EMBL" id="CP066065">
    <property type="protein sequence ID" value="QQC43255.1"/>
    <property type="molecule type" value="Genomic_DNA"/>
</dbReference>
<keyword evidence="5 6" id="KW-0472">Membrane</keyword>
<name>A0AAQ0BVA8_9ACTO</name>
<dbReference type="KEGG" id="amy:ADJ76_00985"/>
<dbReference type="InterPro" id="IPR002797">
    <property type="entry name" value="Polysacc_synth"/>
</dbReference>
<feature type="transmembrane region" description="Helical" evidence="6">
    <location>
        <begin position="301"/>
        <end position="326"/>
    </location>
</feature>
<keyword evidence="8" id="KW-1185">Reference proteome</keyword>
<dbReference type="AlphaFoldDB" id="A0AAQ0BVA8"/>
<evidence type="ECO:0000313" key="8">
    <source>
        <dbReference type="Proteomes" id="UP000595220"/>
    </source>
</evidence>
<feature type="transmembrane region" description="Helical" evidence="6">
    <location>
        <begin position="12"/>
        <end position="35"/>
    </location>
</feature>
<evidence type="ECO:0000256" key="5">
    <source>
        <dbReference type="ARBA" id="ARBA00023136"/>
    </source>
</evidence>
<dbReference type="Proteomes" id="UP000595220">
    <property type="component" value="Chromosome"/>
</dbReference>
<keyword evidence="4 6" id="KW-1133">Transmembrane helix</keyword>
<reference evidence="7 8" key="1">
    <citation type="submission" date="2020-12" db="EMBL/GenBank/DDBJ databases">
        <title>FDA dAtabase for Regulatory Grade micrObial Sequences (FDA-ARGOS): Supporting development and validation of Infectious Disease Dx tests.</title>
        <authorList>
            <person name="Sproer C."/>
            <person name="Gronow S."/>
            <person name="Severitt S."/>
            <person name="Schroder I."/>
            <person name="Tallon L."/>
            <person name="Sadzewicz L."/>
            <person name="Zhao X."/>
            <person name="Boylan J."/>
            <person name="Ott S."/>
            <person name="Bowen H."/>
            <person name="Vavikolanu K."/>
            <person name="Mehta A."/>
            <person name="Aluvathingal J."/>
            <person name="Nadendla S."/>
            <person name="Lowell S."/>
            <person name="Myers T."/>
            <person name="Yan Y."/>
            <person name="Sichtig H."/>
        </authorList>
    </citation>
    <scope>NUCLEOTIDE SEQUENCE [LARGE SCALE GENOMIC DNA]</scope>
    <source>
        <strain evidence="7 8">FDAARGOS_985</strain>
    </source>
</reference>
<protein>
    <submittedName>
        <fullName evidence="7">Polysaccharide biosynthesis C-terminal domain-containing protein</fullName>
    </submittedName>
</protein>
<accession>A0AAQ0BVA8</accession>
<feature type="transmembrane region" description="Helical" evidence="6">
    <location>
        <begin position="369"/>
        <end position="389"/>
    </location>
</feature>
<dbReference type="Pfam" id="PF01943">
    <property type="entry name" value="Polysacc_synt"/>
    <property type="match status" value="1"/>
</dbReference>
<evidence type="ECO:0000256" key="6">
    <source>
        <dbReference type="SAM" id="Phobius"/>
    </source>
</evidence>
<feature type="transmembrane region" description="Helical" evidence="6">
    <location>
        <begin position="395"/>
        <end position="417"/>
    </location>
</feature>
<evidence type="ECO:0000256" key="3">
    <source>
        <dbReference type="ARBA" id="ARBA00022692"/>
    </source>
</evidence>
<feature type="transmembrane region" description="Helical" evidence="6">
    <location>
        <begin position="338"/>
        <end position="357"/>
    </location>
</feature>
<feature type="transmembrane region" description="Helical" evidence="6">
    <location>
        <begin position="127"/>
        <end position="146"/>
    </location>
</feature>
<dbReference type="PANTHER" id="PTHR30250">
    <property type="entry name" value="PST FAMILY PREDICTED COLANIC ACID TRANSPORTER"/>
    <property type="match status" value="1"/>
</dbReference>
<keyword evidence="3 6" id="KW-0812">Transmembrane</keyword>
<feature type="transmembrane region" description="Helical" evidence="6">
    <location>
        <begin position="87"/>
        <end position="107"/>
    </location>
</feature>
<gene>
    <name evidence="7" type="ORF">I6H42_05440</name>
</gene>
<dbReference type="InterPro" id="IPR050833">
    <property type="entry name" value="Poly_Biosynth_Transport"/>
</dbReference>
<feature type="transmembrane region" description="Helical" evidence="6">
    <location>
        <begin position="167"/>
        <end position="200"/>
    </location>
</feature>
<evidence type="ECO:0000313" key="7">
    <source>
        <dbReference type="EMBL" id="QQC43255.1"/>
    </source>
</evidence>
<evidence type="ECO:0000256" key="4">
    <source>
        <dbReference type="ARBA" id="ARBA00022989"/>
    </source>
</evidence>
<evidence type="ECO:0000256" key="1">
    <source>
        <dbReference type="ARBA" id="ARBA00004651"/>
    </source>
</evidence>
<organism evidence="7 8">
    <name type="scientific">Schaalia meyeri</name>
    <dbReference type="NCBI Taxonomy" id="52773"/>
    <lineage>
        <taxon>Bacteria</taxon>
        <taxon>Bacillati</taxon>
        <taxon>Actinomycetota</taxon>
        <taxon>Actinomycetes</taxon>
        <taxon>Actinomycetales</taxon>
        <taxon>Actinomycetaceae</taxon>
        <taxon>Schaalia</taxon>
    </lineage>
</organism>
<feature type="transmembrane region" description="Helical" evidence="6">
    <location>
        <begin position="47"/>
        <end position="66"/>
    </location>
</feature>
<evidence type="ECO:0000256" key="2">
    <source>
        <dbReference type="ARBA" id="ARBA00022475"/>
    </source>
</evidence>
<keyword evidence="2" id="KW-1003">Cell membrane</keyword>
<comment type="subcellular location">
    <subcellularLocation>
        <location evidence="1">Cell membrane</location>
        <topology evidence="1">Multi-pass membrane protein</topology>
    </subcellularLocation>
</comment>
<proteinExistence type="predicted"/>
<dbReference type="PANTHER" id="PTHR30250:SF11">
    <property type="entry name" value="O-ANTIGEN TRANSPORTER-RELATED"/>
    <property type="match status" value="1"/>
</dbReference>
<dbReference type="GO" id="GO:0005886">
    <property type="term" value="C:plasma membrane"/>
    <property type="evidence" value="ECO:0007669"/>
    <property type="project" value="UniProtKB-SubCell"/>
</dbReference>
<feature type="transmembrane region" description="Helical" evidence="6">
    <location>
        <begin position="429"/>
        <end position="450"/>
    </location>
</feature>